<dbReference type="EMBL" id="JACEGA010000001">
    <property type="protein sequence ID" value="MBB2182048.1"/>
    <property type="molecule type" value="Genomic_DNA"/>
</dbReference>
<gene>
    <name evidence="2" type="ORF">H0486_04065</name>
</gene>
<dbReference type="Gene3D" id="1.10.101.10">
    <property type="entry name" value="PGBD-like superfamily/PGBD"/>
    <property type="match status" value="1"/>
</dbReference>
<dbReference type="AlphaFoldDB" id="A0A839JXU4"/>
<evidence type="ECO:0000313" key="2">
    <source>
        <dbReference type="EMBL" id="MBB2182048.1"/>
    </source>
</evidence>
<dbReference type="Proteomes" id="UP000574276">
    <property type="component" value="Unassembled WGS sequence"/>
</dbReference>
<proteinExistence type="predicted"/>
<accession>A0A839JXU4</accession>
<reference evidence="2 3" key="1">
    <citation type="submission" date="2020-07" db="EMBL/GenBank/DDBJ databases">
        <title>Characterization and genome sequencing of isolate MD1, a novel member within the family Lachnospiraceae.</title>
        <authorList>
            <person name="Rettenmaier R."/>
            <person name="Di Bello L."/>
            <person name="Zinser C."/>
            <person name="Scheitz K."/>
            <person name="Liebl W."/>
            <person name="Zverlov V."/>
        </authorList>
    </citation>
    <scope>NUCLEOTIDE SEQUENCE [LARGE SCALE GENOMIC DNA]</scope>
    <source>
        <strain evidence="2 3">MD1</strain>
    </source>
</reference>
<organism evidence="2 3">
    <name type="scientific">Variimorphobacter saccharofermentans</name>
    <dbReference type="NCBI Taxonomy" id="2755051"/>
    <lineage>
        <taxon>Bacteria</taxon>
        <taxon>Bacillati</taxon>
        <taxon>Bacillota</taxon>
        <taxon>Clostridia</taxon>
        <taxon>Lachnospirales</taxon>
        <taxon>Lachnospiraceae</taxon>
        <taxon>Variimorphobacter</taxon>
    </lineage>
</organism>
<dbReference type="InterPro" id="IPR036365">
    <property type="entry name" value="PGBD-like_sf"/>
</dbReference>
<dbReference type="Pfam" id="PF01471">
    <property type="entry name" value="PG_binding_1"/>
    <property type="match status" value="1"/>
</dbReference>
<keyword evidence="3" id="KW-1185">Reference proteome</keyword>
<comment type="caution">
    <text evidence="2">The sequence shown here is derived from an EMBL/GenBank/DDBJ whole genome shotgun (WGS) entry which is preliminary data.</text>
</comment>
<protein>
    <submittedName>
        <fullName evidence="2">Peptidoglycan-binding protein</fullName>
    </submittedName>
</protein>
<name>A0A839JXU4_9FIRM</name>
<evidence type="ECO:0000259" key="1">
    <source>
        <dbReference type="Pfam" id="PF01471"/>
    </source>
</evidence>
<dbReference type="InterPro" id="IPR002477">
    <property type="entry name" value="Peptidoglycan-bd-like"/>
</dbReference>
<dbReference type="InterPro" id="IPR036366">
    <property type="entry name" value="PGBDSf"/>
</dbReference>
<dbReference type="SUPFAM" id="SSF47090">
    <property type="entry name" value="PGBD-like"/>
    <property type="match status" value="1"/>
</dbReference>
<feature type="domain" description="Peptidoglycan binding-like" evidence="1">
    <location>
        <begin position="336"/>
        <end position="395"/>
    </location>
</feature>
<sequence length="408" mass="45345">MGTQNLGRLRVRVTTQGMAPVENATVRVSPPNDSETVLDELTTDESGLTQEVELPAPPIDYSLAPSTEQPYTEYTLNISSANFTPITIHNAEIFPNVTALQNASMREAGPDDRGTLYVIPPHTLFGDYPPKIAESEIKDTAETGEIVLSQVVIPEFVIVHDGPPTDTSAANHYERFRDYIKNVASSEIYATWPEATITANILAILSFTLNRVFTEWYRNQGFNFTITSSTAFDHKWIPGRNIFSNIGLIVDQIFNNYLSRPNIKQPILTQYCDGNNVQCPNWMTQWGSKELGDQGRSAIEILRHFYGDSIYINTAPEVSGVPASWPGQNLNIGAYGNNVRMIQEQLNSISNTYSIIPKVAVNGQYTQQTADAVKAFQQIFDLPANGIVDFATWYKISGIYVAVTRMAE</sequence>
<evidence type="ECO:0000313" key="3">
    <source>
        <dbReference type="Proteomes" id="UP000574276"/>
    </source>
</evidence>